<protein>
    <submittedName>
        <fullName evidence="1">Uncharacterized protein</fullName>
    </submittedName>
</protein>
<dbReference type="AlphaFoldDB" id="A0A4Y2PJ45"/>
<dbReference type="EMBL" id="BGPR01011403">
    <property type="protein sequence ID" value="GBN51129.1"/>
    <property type="molecule type" value="Genomic_DNA"/>
</dbReference>
<evidence type="ECO:0000313" key="2">
    <source>
        <dbReference type="Proteomes" id="UP000499080"/>
    </source>
</evidence>
<comment type="caution">
    <text evidence="1">The sequence shown here is derived from an EMBL/GenBank/DDBJ whole genome shotgun (WGS) entry which is preliminary data.</text>
</comment>
<organism evidence="1 2">
    <name type="scientific">Araneus ventricosus</name>
    <name type="common">Orbweaver spider</name>
    <name type="synonym">Epeira ventricosa</name>
    <dbReference type="NCBI Taxonomy" id="182803"/>
    <lineage>
        <taxon>Eukaryota</taxon>
        <taxon>Metazoa</taxon>
        <taxon>Ecdysozoa</taxon>
        <taxon>Arthropoda</taxon>
        <taxon>Chelicerata</taxon>
        <taxon>Arachnida</taxon>
        <taxon>Araneae</taxon>
        <taxon>Araneomorphae</taxon>
        <taxon>Entelegynae</taxon>
        <taxon>Araneoidea</taxon>
        <taxon>Araneidae</taxon>
        <taxon>Araneus</taxon>
    </lineage>
</organism>
<keyword evidence="2" id="KW-1185">Reference proteome</keyword>
<proteinExistence type="predicted"/>
<accession>A0A4Y2PJ45</accession>
<evidence type="ECO:0000313" key="1">
    <source>
        <dbReference type="EMBL" id="GBN51129.1"/>
    </source>
</evidence>
<name>A0A4Y2PJ45_ARAVE</name>
<sequence>MEFGTMTVCLQLYEHDRTKTKRDRRMEFGTMTVCLQLYEHDRIKVKRDRRMEFCTLPSLLAEDILRYLHDVPTIFQMPQNIVKAVTACP</sequence>
<reference evidence="1 2" key="1">
    <citation type="journal article" date="2019" name="Sci. Rep.">
        <title>Orb-weaving spider Araneus ventricosus genome elucidates the spidroin gene catalogue.</title>
        <authorList>
            <person name="Kono N."/>
            <person name="Nakamura H."/>
            <person name="Ohtoshi R."/>
            <person name="Moran D.A.P."/>
            <person name="Shinohara A."/>
            <person name="Yoshida Y."/>
            <person name="Fujiwara M."/>
            <person name="Mori M."/>
            <person name="Tomita M."/>
            <person name="Arakawa K."/>
        </authorList>
    </citation>
    <scope>NUCLEOTIDE SEQUENCE [LARGE SCALE GENOMIC DNA]</scope>
</reference>
<dbReference type="Proteomes" id="UP000499080">
    <property type="component" value="Unassembled WGS sequence"/>
</dbReference>
<gene>
    <name evidence="1" type="ORF">AVEN_44816_1</name>
</gene>